<evidence type="ECO:0000313" key="2">
    <source>
        <dbReference type="Proteomes" id="UP000053660"/>
    </source>
</evidence>
<protein>
    <submittedName>
        <fullName evidence="1">Uncharacterized protein</fullName>
    </submittedName>
</protein>
<accession>A0A0B1SK31</accession>
<evidence type="ECO:0000313" key="1">
    <source>
        <dbReference type="EMBL" id="KHJ85289.1"/>
    </source>
</evidence>
<keyword evidence="2" id="KW-1185">Reference proteome</keyword>
<name>A0A0B1SK31_OESDE</name>
<gene>
    <name evidence="1" type="ORF">OESDEN_14988</name>
</gene>
<dbReference type="EMBL" id="KN564484">
    <property type="protein sequence ID" value="KHJ85289.1"/>
    <property type="molecule type" value="Genomic_DNA"/>
</dbReference>
<proteinExistence type="predicted"/>
<sequence length="39" mass="4332">MPISAGAGQTTTIFLMRGPLPLSRQRQIWPVFSAHSYSQ</sequence>
<reference evidence="1 2" key="1">
    <citation type="submission" date="2014-03" db="EMBL/GenBank/DDBJ databases">
        <title>Draft genome of the hookworm Oesophagostomum dentatum.</title>
        <authorList>
            <person name="Mitreva M."/>
        </authorList>
    </citation>
    <scope>NUCLEOTIDE SEQUENCE [LARGE SCALE GENOMIC DNA]</scope>
    <source>
        <strain evidence="1 2">OD-Hann</strain>
    </source>
</reference>
<organism evidence="1 2">
    <name type="scientific">Oesophagostomum dentatum</name>
    <name type="common">Nodular worm</name>
    <dbReference type="NCBI Taxonomy" id="61180"/>
    <lineage>
        <taxon>Eukaryota</taxon>
        <taxon>Metazoa</taxon>
        <taxon>Ecdysozoa</taxon>
        <taxon>Nematoda</taxon>
        <taxon>Chromadorea</taxon>
        <taxon>Rhabditida</taxon>
        <taxon>Rhabditina</taxon>
        <taxon>Rhabditomorpha</taxon>
        <taxon>Strongyloidea</taxon>
        <taxon>Strongylidae</taxon>
        <taxon>Oesophagostomum</taxon>
    </lineage>
</organism>
<dbReference type="Proteomes" id="UP000053660">
    <property type="component" value="Unassembled WGS sequence"/>
</dbReference>
<dbReference type="AlphaFoldDB" id="A0A0B1SK31"/>